<dbReference type="SUPFAM" id="SSF103481">
    <property type="entry name" value="Multidrug resistance efflux transporter EmrE"/>
    <property type="match status" value="2"/>
</dbReference>
<dbReference type="InterPro" id="IPR050638">
    <property type="entry name" value="AA-Vitamin_Transporters"/>
</dbReference>
<keyword evidence="9" id="KW-1185">Reference proteome</keyword>
<dbReference type="GO" id="GO:0005886">
    <property type="term" value="C:plasma membrane"/>
    <property type="evidence" value="ECO:0007669"/>
    <property type="project" value="UniProtKB-SubCell"/>
</dbReference>
<dbReference type="InterPro" id="IPR037185">
    <property type="entry name" value="EmrE-like"/>
</dbReference>
<proteinExistence type="predicted"/>
<reference evidence="9" key="1">
    <citation type="submission" date="2015-12" db="EMBL/GenBank/DDBJ databases">
        <title>Complete genome sequence of Lutibacter profundus strain LP1.</title>
        <authorList>
            <person name="Wissuwa J."/>
            <person name="Le Moine Bauer S."/>
            <person name="Stokke R."/>
            <person name="Dahle H."/>
            <person name="Steen I.H."/>
        </authorList>
    </citation>
    <scope>NUCLEOTIDE SEQUENCE [LARGE SCALE GENOMIC DNA]</scope>
    <source>
        <strain evidence="9">LP1</strain>
    </source>
</reference>
<dbReference type="PANTHER" id="PTHR32322">
    <property type="entry name" value="INNER MEMBRANE TRANSPORTER"/>
    <property type="match status" value="1"/>
</dbReference>
<sequence length="310" mass="35088">MKKLYFDKNLKNKKYLLGYFFALSATAIWSGNFIIARDLNTSIPPISLAFWRWTVAVIFLFPFAIKKLLADWKTLKKNWIYISIVSLLGVTIFNTLIYLAGHTTTAINLSLISITFPVFILLLSRIFYKELITTHKAIGILLVIVGVLFLITKGNLSKLLNLSFSIGDIWMLLAAIIFAVYSILIKQKPTKLSLLGFQLSTFILGLLFMLPFFIWETITVPPIKIESKTIFSILYVGIFASLTAYILWNKAIEKIGPTKAGIVYYTLPLFSGLLAYFILNEAIGMVHFFSLVLILSGIVIATYIKRKKID</sequence>
<dbReference type="STRING" id="1622118.Lupro_01360"/>
<name>A0A109RMZ2_9FLAO</name>
<keyword evidence="5 6" id="KW-0472">Membrane</keyword>
<feature type="transmembrane region" description="Helical" evidence="6">
    <location>
        <begin position="16"/>
        <end position="36"/>
    </location>
</feature>
<feature type="transmembrane region" description="Helical" evidence="6">
    <location>
        <begin position="162"/>
        <end position="185"/>
    </location>
</feature>
<dbReference type="OrthoDB" id="9805239at2"/>
<dbReference type="PANTHER" id="PTHR32322:SF18">
    <property type="entry name" value="S-ADENOSYLMETHIONINE_S-ADENOSYLHOMOCYSTEINE TRANSPORTER"/>
    <property type="match status" value="1"/>
</dbReference>
<feature type="transmembrane region" description="Helical" evidence="6">
    <location>
        <begin position="230"/>
        <end position="248"/>
    </location>
</feature>
<evidence type="ECO:0000256" key="3">
    <source>
        <dbReference type="ARBA" id="ARBA00022692"/>
    </source>
</evidence>
<evidence type="ECO:0000256" key="4">
    <source>
        <dbReference type="ARBA" id="ARBA00022989"/>
    </source>
</evidence>
<dbReference type="PATRIC" id="fig|1622118.3.peg.278"/>
<reference evidence="8 9" key="2">
    <citation type="journal article" date="2016" name="Int. J. Syst. Evol. Microbiol.">
        <title>Lutibacter profundi sp. nov., isolated from a deep-sea hydrothermal system on the Arctic Mid-Ocean Ridge and emended description of the genus Lutibacter.</title>
        <authorList>
            <person name="Le Moine Bauer S."/>
            <person name="Roalkvam I."/>
            <person name="Steen I.H."/>
            <person name="Dahle H."/>
        </authorList>
    </citation>
    <scope>NUCLEOTIDE SEQUENCE [LARGE SCALE GENOMIC DNA]</scope>
    <source>
        <strain evidence="8 9">LP1</strain>
    </source>
</reference>
<keyword evidence="2" id="KW-1003">Cell membrane</keyword>
<evidence type="ECO:0000256" key="5">
    <source>
        <dbReference type="ARBA" id="ARBA00023136"/>
    </source>
</evidence>
<gene>
    <name evidence="8" type="ORF">Lupro_01360</name>
</gene>
<feature type="transmembrane region" description="Helical" evidence="6">
    <location>
        <begin position="78"/>
        <end position="100"/>
    </location>
</feature>
<organism evidence="8 9">
    <name type="scientific">Lutibacter profundi</name>
    <dbReference type="NCBI Taxonomy" id="1622118"/>
    <lineage>
        <taxon>Bacteria</taxon>
        <taxon>Pseudomonadati</taxon>
        <taxon>Bacteroidota</taxon>
        <taxon>Flavobacteriia</taxon>
        <taxon>Flavobacteriales</taxon>
        <taxon>Flavobacteriaceae</taxon>
        <taxon>Lutibacter</taxon>
    </lineage>
</organism>
<keyword evidence="4 6" id="KW-1133">Transmembrane helix</keyword>
<evidence type="ECO:0000313" key="8">
    <source>
        <dbReference type="EMBL" id="AMC09986.1"/>
    </source>
</evidence>
<dbReference type="EMBL" id="CP013355">
    <property type="protein sequence ID" value="AMC09986.1"/>
    <property type="molecule type" value="Genomic_DNA"/>
</dbReference>
<protein>
    <submittedName>
        <fullName evidence="8">Permease</fullName>
    </submittedName>
</protein>
<feature type="transmembrane region" description="Helical" evidence="6">
    <location>
        <begin position="137"/>
        <end position="156"/>
    </location>
</feature>
<evidence type="ECO:0000256" key="2">
    <source>
        <dbReference type="ARBA" id="ARBA00022475"/>
    </source>
</evidence>
<evidence type="ECO:0000256" key="1">
    <source>
        <dbReference type="ARBA" id="ARBA00004651"/>
    </source>
</evidence>
<feature type="transmembrane region" description="Helical" evidence="6">
    <location>
        <begin position="192"/>
        <end position="215"/>
    </location>
</feature>
<evidence type="ECO:0000313" key="9">
    <source>
        <dbReference type="Proteomes" id="UP000059672"/>
    </source>
</evidence>
<accession>A0A109RMZ2</accession>
<feature type="transmembrane region" description="Helical" evidence="6">
    <location>
        <begin position="260"/>
        <end position="279"/>
    </location>
</feature>
<dbReference type="RefSeq" id="WP_068205704.1">
    <property type="nucleotide sequence ID" value="NZ_CP013355.1"/>
</dbReference>
<feature type="transmembrane region" description="Helical" evidence="6">
    <location>
        <begin position="106"/>
        <end position="128"/>
    </location>
</feature>
<dbReference type="AlphaFoldDB" id="A0A109RMZ2"/>
<evidence type="ECO:0000259" key="7">
    <source>
        <dbReference type="Pfam" id="PF00892"/>
    </source>
</evidence>
<evidence type="ECO:0000256" key="6">
    <source>
        <dbReference type="SAM" id="Phobius"/>
    </source>
</evidence>
<dbReference type="Proteomes" id="UP000059672">
    <property type="component" value="Chromosome"/>
</dbReference>
<feature type="domain" description="EamA" evidence="7">
    <location>
        <begin position="166"/>
        <end position="302"/>
    </location>
</feature>
<dbReference type="Pfam" id="PF00892">
    <property type="entry name" value="EamA"/>
    <property type="match status" value="2"/>
</dbReference>
<keyword evidence="3 6" id="KW-0812">Transmembrane</keyword>
<feature type="transmembrane region" description="Helical" evidence="6">
    <location>
        <begin position="285"/>
        <end position="304"/>
    </location>
</feature>
<feature type="domain" description="EamA" evidence="7">
    <location>
        <begin position="17"/>
        <end position="151"/>
    </location>
</feature>
<comment type="subcellular location">
    <subcellularLocation>
        <location evidence="1">Cell membrane</location>
        <topology evidence="1">Multi-pass membrane protein</topology>
    </subcellularLocation>
</comment>
<feature type="transmembrane region" description="Helical" evidence="6">
    <location>
        <begin position="48"/>
        <end position="66"/>
    </location>
</feature>
<dbReference type="InterPro" id="IPR000620">
    <property type="entry name" value="EamA_dom"/>
</dbReference>
<dbReference type="KEGG" id="lut:Lupro_01360"/>